<organism evidence="3 4">
    <name type="scientific">Ramazzottius varieornatus</name>
    <name type="common">Water bear</name>
    <name type="synonym">Tardigrade</name>
    <dbReference type="NCBI Taxonomy" id="947166"/>
    <lineage>
        <taxon>Eukaryota</taxon>
        <taxon>Metazoa</taxon>
        <taxon>Ecdysozoa</taxon>
        <taxon>Tardigrada</taxon>
        <taxon>Eutardigrada</taxon>
        <taxon>Parachela</taxon>
        <taxon>Hypsibioidea</taxon>
        <taxon>Ramazzottiidae</taxon>
        <taxon>Ramazzottius</taxon>
    </lineage>
</organism>
<dbReference type="EMBL" id="BDGG01000005">
    <property type="protein sequence ID" value="GAU99507.1"/>
    <property type="molecule type" value="Genomic_DNA"/>
</dbReference>
<dbReference type="STRING" id="947166.A0A1D1VIA9"/>
<evidence type="ECO:0008006" key="5">
    <source>
        <dbReference type="Google" id="ProtNLM"/>
    </source>
</evidence>
<dbReference type="GO" id="GO:0007168">
    <property type="term" value="P:receptor guanylyl cyclase signaling pathway"/>
    <property type="evidence" value="ECO:0007669"/>
    <property type="project" value="TreeGrafter"/>
</dbReference>
<dbReference type="GO" id="GO:0005886">
    <property type="term" value="C:plasma membrane"/>
    <property type="evidence" value="ECO:0007669"/>
    <property type="project" value="TreeGrafter"/>
</dbReference>
<dbReference type="GO" id="GO:0004016">
    <property type="term" value="F:adenylate cyclase activity"/>
    <property type="evidence" value="ECO:0007669"/>
    <property type="project" value="TreeGrafter"/>
</dbReference>
<reference evidence="3 4" key="1">
    <citation type="journal article" date="2016" name="Nat. Commun.">
        <title>Extremotolerant tardigrade genome and improved radiotolerance of human cultured cells by tardigrade-unique protein.</title>
        <authorList>
            <person name="Hashimoto T."/>
            <person name="Horikawa D.D."/>
            <person name="Saito Y."/>
            <person name="Kuwahara H."/>
            <person name="Kozuka-Hata H."/>
            <person name="Shin-I T."/>
            <person name="Minakuchi Y."/>
            <person name="Ohishi K."/>
            <person name="Motoyama A."/>
            <person name="Aizu T."/>
            <person name="Enomoto A."/>
            <person name="Kondo K."/>
            <person name="Tanaka S."/>
            <person name="Hara Y."/>
            <person name="Koshikawa S."/>
            <person name="Sagara H."/>
            <person name="Miura T."/>
            <person name="Yokobori S."/>
            <person name="Miyagawa K."/>
            <person name="Suzuki Y."/>
            <person name="Kubo T."/>
            <person name="Oyama M."/>
            <person name="Kohara Y."/>
            <person name="Fujiyama A."/>
            <person name="Arakawa K."/>
            <person name="Katayama T."/>
            <person name="Toyoda A."/>
            <person name="Kunieda T."/>
        </authorList>
    </citation>
    <scope>NUCLEOTIDE SEQUENCE [LARGE SCALE GENOMIC DNA]</scope>
    <source>
        <strain evidence="3 4">YOKOZUNA-1</strain>
    </source>
</reference>
<dbReference type="AlphaFoldDB" id="A0A1D1VIA9"/>
<evidence type="ECO:0000256" key="1">
    <source>
        <dbReference type="ARBA" id="ARBA00022741"/>
    </source>
</evidence>
<dbReference type="Gene3D" id="6.10.250.780">
    <property type="match status" value="1"/>
</dbReference>
<gene>
    <name evidence="3" type="primary">RvY_10500-1</name>
    <name evidence="3" type="synonym">RvY_10500.1</name>
    <name evidence="3" type="ORF">RvY_10500</name>
</gene>
<proteinExistence type="predicted"/>
<protein>
    <recommendedName>
        <fullName evidence="5">Guanylate cyclase domain-containing protein</fullName>
    </recommendedName>
</protein>
<dbReference type="GO" id="GO:0001653">
    <property type="term" value="F:peptide receptor activity"/>
    <property type="evidence" value="ECO:0007669"/>
    <property type="project" value="TreeGrafter"/>
</dbReference>
<keyword evidence="2" id="KW-0456">Lyase</keyword>
<keyword evidence="4" id="KW-1185">Reference proteome</keyword>
<accession>A0A1D1VIA9</accession>
<keyword evidence="1" id="KW-0547">Nucleotide-binding</keyword>
<evidence type="ECO:0000313" key="3">
    <source>
        <dbReference type="EMBL" id="GAU99507.1"/>
    </source>
</evidence>
<evidence type="ECO:0000256" key="2">
    <source>
        <dbReference type="ARBA" id="ARBA00023239"/>
    </source>
</evidence>
<dbReference type="Proteomes" id="UP000186922">
    <property type="component" value="Unassembled WGS sequence"/>
</dbReference>
<comment type="caution">
    <text evidence="3">The sequence shown here is derived from an EMBL/GenBank/DDBJ whole genome shotgun (WGS) entry which is preliminary data.</text>
</comment>
<dbReference type="GO" id="GO:0004383">
    <property type="term" value="F:guanylate cyclase activity"/>
    <property type="evidence" value="ECO:0007669"/>
    <property type="project" value="TreeGrafter"/>
</dbReference>
<sequence>MEEQSSRLQAIVDEKGRDLLDEKLRSDTLLHKILPKEIADTLKKGTRPNPESFELVTVAFMDILGL</sequence>
<dbReference type="PANTHER" id="PTHR11920">
    <property type="entry name" value="GUANYLYL CYCLASE"/>
    <property type="match status" value="1"/>
</dbReference>
<dbReference type="InterPro" id="IPR050401">
    <property type="entry name" value="Cyclic_nucleotide_synthase"/>
</dbReference>
<dbReference type="OrthoDB" id="60033at2759"/>
<dbReference type="PANTHER" id="PTHR11920:SF335">
    <property type="entry name" value="GUANYLATE CYCLASE"/>
    <property type="match status" value="1"/>
</dbReference>
<evidence type="ECO:0000313" key="4">
    <source>
        <dbReference type="Proteomes" id="UP000186922"/>
    </source>
</evidence>
<name>A0A1D1VIA9_RAMVA</name>
<dbReference type="GO" id="GO:0000166">
    <property type="term" value="F:nucleotide binding"/>
    <property type="evidence" value="ECO:0007669"/>
    <property type="project" value="UniProtKB-KW"/>
</dbReference>